<evidence type="ECO:0008006" key="3">
    <source>
        <dbReference type="Google" id="ProtNLM"/>
    </source>
</evidence>
<dbReference type="HOGENOM" id="CLU_2670769_0_0_1"/>
<evidence type="ECO:0000313" key="1">
    <source>
        <dbReference type="EMBL" id="CCD43146.1"/>
    </source>
</evidence>
<dbReference type="EMBL" id="FQ790252">
    <property type="protein sequence ID" value="CCD43146.1"/>
    <property type="molecule type" value="Genomic_DNA"/>
</dbReference>
<sequence length="75" mass="8175">MATPITVGAIGATGNTGQTVVNGLLASSINLERQRPLTPYIDILISCITWEHLEHQTPWIETAKEAGVKRFMPSE</sequence>
<organism evidence="1 2">
    <name type="scientific">Botryotinia fuckeliana (strain T4)</name>
    <name type="common">Noble rot fungus</name>
    <name type="synonym">Botrytis cinerea</name>
    <dbReference type="NCBI Taxonomy" id="999810"/>
    <lineage>
        <taxon>Eukaryota</taxon>
        <taxon>Fungi</taxon>
        <taxon>Dikarya</taxon>
        <taxon>Ascomycota</taxon>
        <taxon>Pezizomycotina</taxon>
        <taxon>Leotiomycetes</taxon>
        <taxon>Helotiales</taxon>
        <taxon>Sclerotiniaceae</taxon>
        <taxon>Botrytis</taxon>
    </lineage>
</organism>
<dbReference type="AlphaFoldDB" id="G2XQP1"/>
<gene>
    <name evidence="1" type="ORF">BofuT4_uP069860.1</name>
</gene>
<dbReference type="SUPFAM" id="SSF51735">
    <property type="entry name" value="NAD(P)-binding Rossmann-fold domains"/>
    <property type="match status" value="1"/>
</dbReference>
<accession>G2XQP1</accession>
<reference evidence="2" key="1">
    <citation type="journal article" date="2011" name="PLoS Genet.">
        <title>Genomic analysis of the necrotrophic fungal pathogens Sclerotinia sclerotiorum and Botrytis cinerea.</title>
        <authorList>
            <person name="Amselem J."/>
            <person name="Cuomo C.A."/>
            <person name="van Kan J.A."/>
            <person name="Viaud M."/>
            <person name="Benito E.P."/>
            <person name="Couloux A."/>
            <person name="Coutinho P.M."/>
            <person name="de Vries R.P."/>
            <person name="Dyer P.S."/>
            <person name="Fillinger S."/>
            <person name="Fournier E."/>
            <person name="Gout L."/>
            <person name="Hahn M."/>
            <person name="Kohn L."/>
            <person name="Lapalu N."/>
            <person name="Plummer K.M."/>
            <person name="Pradier J.M."/>
            <person name="Quevillon E."/>
            <person name="Sharon A."/>
            <person name="Simon A."/>
            <person name="ten Have A."/>
            <person name="Tudzynski B."/>
            <person name="Tudzynski P."/>
            <person name="Wincker P."/>
            <person name="Andrew M."/>
            <person name="Anthouard V."/>
            <person name="Beever R.E."/>
            <person name="Beffa R."/>
            <person name="Benoit I."/>
            <person name="Bouzid O."/>
            <person name="Brault B."/>
            <person name="Chen Z."/>
            <person name="Choquer M."/>
            <person name="Collemare J."/>
            <person name="Cotton P."/>
            <person name="Danchin E.G."/>
            <person name="Da Silva C."/>
            <person name="Gautier A."/>
            <person name="Giraud C."/>
            <person name="Giraud T."/>
            <person name="Gonzalez C."/>
            <person name="Grossetete S."/>
            <person name="Guldener U."/>
            <person name="Henrissat B."/>
            <person name="Howlett B.J."/>
            <person name="Kodira C."/>
            <person name="Kretschmer M."/>
            <person name="Lappartient A."/>
            <person name="Leroch M."/>
            <person name="Levis C."/>
            <person name="Mauceli E."/>
            <person name="Neuveglise C."/>
            <person name="Oeser B."/>
            <person name="Pearson M."/>
            <person name="Poulain J."/>
            <person name="Poussereau N."/>
            <person name="Quesneville H."/>
            <person name="Rascle C."/>
            <person name="Schumacher J."/>
            <person name="Segurens B."/>
            <person name="Sexton A."/>
            <person name="Silva E."/>
            <person name="Sirven C."/>
            <person name="Soanes D.M."/>
            <person name="Talbot N.J."/>
            <person name="Templeton M."/>
            <person name="Yandava C."/>
            <person name="Yarden O."/>
            <person name="Zeng Q."/>
            <person name="Rollins J.A."/>
            <person name="Lebrun M.H."/>
            <person name="Dickman M."/>
        </authorList>
    </citation>
    <scope>NUCLEOTIDE SEQUENCE [LARGE SCALE GENOMIC DNA]</scope>
    <source>
        <strain evidence="2">T4</strain>
    </source>
</reference>
<name>G2XQP1_BOTF4</name>
<proteinExistence type="predicted"/>
<dbReference type="Proteomes" id="UP000008177">
    <property type="component" value="Unplaced contigs"/>
</dbReference>
<dbReference type="InterPro" id="IPR036291">
    <property type="entry name" value="NAD(P)-bd_dom_sf"/>
</dbReference>
<protein>
    <recommendedName>
        <fullName evidence="3">NmrA-like domain-containing protein</fullName>
    </recommendedName>
</protein>
<evidence type="ECO:0000313" key="2">
    <source>
        <dbReference type="Proteomes" id="UP000008177"/>
    </source>
</evidence>
<dbReference type="Gene3D" id="3.40.50.720">
    <property type="entry name" value="NAD(P)-binding Rossmann-like Domain"/>
    <property type="match status" value="1"/>
</dbReference>
<dbReference type="InParanoid" id="G2XQP1"/>